<feature type="region of interest" description="Disordered" evidence="1">
    <location>
        <begin position="400"/>
        <end position="421"/>
    </location>
</feature>
<feature type="compositionally biased region" description="Basic and acidic residues" evidence="1">
    <location>
        <begin position="247"/>
        <end position="264"/>
    </location>
</feature>
<organism evidence="2 3">
    <name type="scientific">Blastomyces percursus</name>
    <dbReference type="NCBI Taxonomy" id="1658174"/>
    <lineage>
        <taxon>Eukaryota</taxon>
        <taxon>Fungi</taxon>
        <taxon>Dikarya</taxon>
        <taxon>Ascomycota</taxon>
        <taxon>Pezizomycotina</taxon>
        <taxon>Eurotiomycetes</taxon>
        <taxon>Eurotiomycetidae</taxon>
        <taxon>Onygenales</taxon>
        <taxon>Ajellomycetaceae</taxon>
        <taxon>Blastomyces</taxon>
    </lineage>
</organism>
<feature type="compositionally biased region" description="Low complexity" evidence="1">
    <location>
        <begin position="313"/>
        <end position="334"/>
    </location>
</feature>
<evidence type="ECO:0000313" key="3">
    <source>
        <dbReference type="Proteomes" id="UP000242791"/>
    </source>
</evidence>
<evidence type="ECO:0000256" key="1">
    <source>
        <dbReference type="SAM" id="MobiDB-lite"/>
    </source>
</evidence>
<feature type="region of interest" description="Disordered" evidence="1">
    <location>
        <begin position="532"/>
        <end position="551"/>
    </location>
</feature>
<gene>
    <name evidence="2" type="ORF">ACJ73_06026</name>
</gene>
<comment type="caution">
    <text evidence="2">The sequence shown here is derived from an EMBL/GenBank/DDBJ whole genome shotgun (WGS) entry which is preliminary data.</text>
</comment>
<feature type="region of interest" description="Disordered" evidence="1">
    <location>
        <begin position="207"/>
        <end position="293"/>
    </location>
</feature>
<dbReference type="AlphaFoldDB" id="A0A1J9Q230"/>
<feature type="region of interest" description="Disordered" evidence="1">
    <location>
        <begin position="1"/>
        <end position="189"/>
    </location>
</feature>
<accession>A0A1J9Q230</accession>
<dbReference type="Proteomes" id="UP000242791">
    <property type="component" value="Unassembled WGS sequence"/>
</dbReference>
<keyword evidence="3" id="KW-1185">Reference proteome</keyword>
<feature type="compositionally biased region" description="Low complexity" evidence="1">
    <location>
        <begin position="80"/>
        <end position="98"/>
    </location>
</feature>
<feature type="compositionally biased region" description="Low complexity" evidence="1">
    <location>
        <begin position="45"/>
        <end position="56"/>
    </location>
</feature>
<dbReference type="OrthoDB" id="3946700at2759"/>
<reference evidence="2 3" key="1">
    <citation type="submission" date="2015-08" db="EMBL/GenBank/DDBJ databases">
        <title>Emmonsia species relationships and genome sequence.</title>
        <authorList>
            <person name="Cuomo C.A."/>
            <person name="Schwartz I.S."/>
            <person name="Kenyon C."/>
            <person name="De Hoog G.S."/>
            <person name="Govender N.P."/>
            <person name="Botha A."/>
            <person name="Moreno L."/>
            <person name="De Vries M."/>
            <person name="Munoz J.F."/>
            <person name="Stielow J.B."/>
        </authorList>
    </citation>
    <scope>NUCLEOTIDE SEQUENCE [LARGE SCALE GENOMIC DNA]</scope>
    <source>
        <strain evidence="2 3">EI222</strain>
    </source>
</reference>
<feature type="compositionally biased region" description="Polar residues" evidence="1">
    <location>
        <begin position="335"/>
        <end position="349"/>
    </location>
</feature>
<dbReference type="VEuPathDB" id="FungiDB:ACJ73_06026"/>
<protein>
    <submittedName>
        <fullName evidence="2">Uncharacterized protein</fullName>
    </submittedName>
</protein>
<feature type="compositionally biased region" description="Acidic residues" evidence="1">
    <location>
        <begin position="282"/>
        <end position="293"/>
    </location>
</feature>
<feature type="region of interest" description="Disordered" evidence="1">
    <location>
        <begin position="447"/>
        <end position="478"/>
    </location>
</feature>
<dbReference type="EMBL" id="LGTZ01001005">
    <property type="protein sequence ID" value="OJD22625.1"/>
    <property type="molecule type" value="Genomic_DNA"/>
</dbReference>
<feature type="compositionally biased region" description="Basic residues" evidence="1">
    <location>
        <begin position="32"/>
        <end position="44"/>
    </location>
</feature>
<sequence length="551" mass="60261">MGIPLHWEPPALSAAASNGRAKVDPLAPPRSSIRRQRTLRRPHRNNNGSRSASSNRPAGYVPSRPSMPQWVESLSREALGDSATSSTATAGGSAMTTSEPGASRYTPSRDNESRLDWPASSSYSPSQTRRDLGDQIPRTTALRYSSPGGRRIRTSRESSLRFEMLQPTSWSQSTDRSRRSELNSDATANSRLESRLGEIVLFSPRFAPAYPPRSNERAMASSGSYDPNMPLLRRVGHRSVADTNDLDATRPRHIIDGLGDRDRSFSPGDDSQHDDDDSHYYDDDDDDDDDEPNMWESLFATITPDQHLPSLDSSFTSATASASTAPSRNSANSSQSTLPSSLGGNSNPSRRPGLFPQLESFTDHNNHCDFFSSSEDSETEPDSDNEHIPTWRLMQYDDSMPISSSVSAPDDAIRQSQQQQQLRRRYQENLLGITQTIRAVVAETPANRNADRNTTANMNTNTNTTSSFTSTSTTPTSISTPTSINVTFGQSSSIGDLQQVQTIIDQLTRRQDIGDDWWAAVGLSRNLGRGVTDVPARNGSGNGGSVDAEGR</sequence>
<evidence type="ECO:0000313" key="2">
    <source>
        <dbReference type="EMBL" id="OJD22625.1"/>
    </source>
</evidence>
<feature type="region of interest" description="Disordered" evidence="1">
    <location>
        <begin position="306"/>
        <end position="386"/>
    </location>
</feature>
<name>A0A1J9Q230_9EURO</name>
<proteinExistence type="predicted"/>